<gene>
    <name evidence="10" type="ORF">EVOR1521_LOCUS9383</name>
</gene>
<feature type="transmembrane region" description="Helical" evidence="8">
    <location>
        <begin position="240"/>
        <end position="262"/>
    </location>
</feature>
<dbReference type="GO" id="GO:0016887">
    <property type="term" value="F:ATP hydrolysis activity"/>
    <property type="evidence" value="ECO:0007669"/>
    <property type="project" value="InterPro"/>
</dbReference>
<keyword evidence="7 8" id="KW-0472">Membrane</keyword>
<evidence type="ECO:0000259" key="9">
    <source>
        <dbReference type="Pfam" id="PF16212"/>
    </source>
</evidence>
<feature type="domain" description="P-type ATPase C-terminal" evidence="9">
    <location>
        <begin position="127"/>
        <end position="375"/>
    </location>
</feature>
<dbReference type="NCBIfam" id="TIGR01494">
    <property type="entry name" value="ATPase_P-type"/>
    <property type="match status" value="1"/>
</dbReference>
<proteinExistence type="inferred from homology"/>
<dbReference type="SUPFAM" id="SSF56784">
    <property type="entry name" value="HAD-like"/>
    <property type="match status" value="1"/>
</dbReference>
<dbReference type="InterPro" id="IPR001757">
    <property type="entry name" value="P_typ_ATPase"/>
</dbReference>
<dbReference type="AlphaFoldDB" id="A0AA36I7R9"/>
<name>A0AA36I7R9_9DINO</name>
<evidence type="ECO:0000313" key="10">
    <source>
        <dbReference type="EMBL" id="CAJ1381821.1"/>
    </source>
</evidence>
<evidence type="ECO:0000313" key="11">
    <source>
        <dbReference type="Proteomes" id="UP001178507"/>
    </source>
</evidence>
<keyword evidence="4" id="KW-0479">Metal-binding</keyword>
<dbReference type="SUPFAM" id="SSF81665">
    <property type="entry name" value="Calcium ATPase, transmembrane domain M"/>
    <property type="match status" value="1"/>
</dbReference>
<reference evidence="10" key="1">
    <citation type="submission" date="2023-08" db="EMBL/GenBank/DDBJ databases">
        <authorList>
            <person name="Chen Y."/>
            <person name="Shah S."/>
            <person name="Dougan E. K."/>
            <person name="Thang M."/>
            <person name="Chan C."/>
        </authorList>
    </citation>
    <scope>NUCLEOTIDE SEQUENCE</scope>
</reference>
<feature type="transmembrane region" description="Helical" evidence="8">
    <location>
        <begin position="444"/>
        <end position="466"/>
    </location>
</feature>
<comment type="subcellular location">
    <subcellularLocation>
        <location evidence="1">Membrane</location>
        <topology evidence="1">Multi-pass membrane protein</topology>
    </subcellularLocation>
</comment>
<evidence type="ECO:0000256" key="8">
    <source>
        <dbReference type="SAM" id="Phobius"/>
    </source>
</evidence>
<dbReference type="InterPro" id="IPR023214">
    <property type="entry name" value="HAD_sf"/>
</dbReference>
<feature type="transmembrane region" description="Helical" evidence="8">
    <location>
        <begin position="348"/>
        <end position="371"/>
    </location>
</feature>
<evidence type="ECO:0000256" key="5">
    <source>
        <dbReference type="ARBA" id="ARBA00022842"/>
    </source>
</evidence>
<dbReference type="GO" id="GO:0045332">
    <property type="term" value="P:phospholipid translocation"/>
    <property type="evidence" value="ECO:0007669"/>
    <property type="project" value="TreeGrafter"/>
</dbReference>
<feature type="transmembrane region" description="Helical" evidence="8">
    <location>
        <begin position="274"/>
        <end position="295"/>
    </location>
</feature>
<dbReference type="InterPro" id="IPR005045">
    <property type="entry name" value="CDC50/LEM3_fam"/>
</dbReference>
<evidence type="ECO:0000256" key="7">
    <source>
        <dbReference type="ARBA" id="ARBA00023136"/>
    </source>
</evidence>
<keyword evidence="3 8" id="KW-0812">Transmembrane</keyword>
<keyword evidence="6 8" id="KW-1133">Transmembrane helix</keyword>
<dbReference type="InterPro" id="IPR023298">
    <property type="entry name" value="ATPase_P-typ_TM_dom_sf"/>
</dbReference>
<evidence type="ECO:0000256" key="4">
    <source>
        <dbReference type="ARBA" id="ARBA00022723"/>
    </source>
</evidence>
<dbReference type="Proteomes" id="UP001178507">
    <property type="component" value="Unassembled WGS sequence"/>
</dbReference>
<feature type="transmembrane region" description="Helical" evidence="8">
    <location>
        <begin position="720"/>
        <end position="742"/>
    </location>
</feature>
<dbReference type="Pfam" id="PF03381">
    <property type="entry name" value="CDC50"/>
    <property type="match status" value="1"/>
</dbReference>
<dbReference type="InterPro" id="IPR032630">
    <property type="entry name" value="P_typ_ATPase_c"/>
</dbReference>
<dbReference type="EMBL" id="CAUJNA010000841">
    <property type="protein sequence ID" value="CAJ1381821.1"/>
    <property type="molecule type" value="Genomic_DNA"/>
</dbReference>
<evidence type="ECO:0000256" key="3">
    <source>
        <dbReference type="ARBA" id="ARBA00022692"/>
    </source>
</evidence>
<comment type="similarity">
    <text evidence="2">Belongs to the CDC50/LEM3 family.</text>
</comment>
<dbReference type="PANTHER" id="PTHR24092">
    <property type="entry name" value="PROBABLE PHOSPHOLIPID-TRANSPORTING ATPASE"/>
    <property type="match status" value="1"/>
</dbReference>
<feature type="transmembrane region" description="Helical" evidence="8">
    <location>
        <begin position="307"/>
        <end position="328"/>
    </location>
</feature>
<organism evidence="10 11">
    <name type="scientific">Effrenium voratum</name>
    <dbReference type="NCBI Taxonomy" id="2562239"/>
    <lineage>
        <taxon>Eukaryota</taxon>
        <taxon>Sar</taxon>
        <taxon>Alveolata</taxon>
        <taxon>Dinophyceae</taxon>
        <taxon>Suessiales</taxon>
        <taxon>Symbiodiniaceae</taxon>
        <taxon>Effrenium</taxon>
    </lineage>
</organism>
<sequence length="746" mass="84284">MDSSSDEEGMGQSVVSIVQRELAAVCRHLQDGESLAHGLLVTGKELTKIWESDDLMEKFQRLSTSCGVLIACRVSPLQKAELVQFIRDRVQPQPVTLAVGDGANDVPMIQTAQVGVGIAGKEGRQAVNNSDFAIAQFRYLERLLLLHGRWNYRRACMFTLFTFWRNMVQVLMIACYTFISGFSGTCLFEDWIRLTFNGVCTMPILPPGCLDEDFKEEVVLKHPDLYQVGPRSEDLNVGKVGMTILVAFLHASVLLIVTVLAFPGLESTGSGDYYTFGTICYTCLIIDVNYRATFLSSRKSRKYTAQVALLAFGMYVLWLMFDTGWLWVCNKLTPNMYSVPVHMIKNAYFYFCVLAVPLIAFVFDMFFHWFYHRIYNPDRGDLLQKRLEEKEHEGSSDGFDCLESSDADAESQVSNAEMQALMIDCNSADLSPDLFCSIPYHRQVIIVALAGWLVLWAFAGVCYWQSTEKTQLRIVYDENSTKGKGGSTFIEDLFLRYPIGTMPDETHSAHCTPLPGSNEKSCELTVTLPHDITDPMLFYSVGPIYQNDNAYMKSEVVQELYGQEAPAGKREQRCPERVREWDGLPLVPCGLKAQSLFNDTFEVVGHTIDHTDIAWQQDIDRYGNTSDYPQPDKGRWLFQVFPESISKELNVKDEDFVNWMRPSAVPRVWNRVGFLTETLYAGQTYTIKMQSRFNVATIPGGFKSLVITEHSELFGTRHDGFAYVLGFAGLICLLMGLAVVPLKRFV</sequence>
<protein>
    <recommendedName>
        <fullName evidence="9">P-type ATPase C-terminal domain-containing protein</fullName>
    </recommendedName>
</protein>
<dbReference type="Gene3D" id="3.40.50.1000">
    <property type="entry name" value="HAD superfamily/HAD-like"/>
    <property type="match status" value="1"/>
</dbReference>
<dbReference type="GO" id="GO:0046872">
    <property type="term" value="F:metal ion binding"/>
    <property type="evidence" value="ECO:0007669"/>
    <property type="project" value="UniProtKB-KW"/>
</dbReference>
<evidence type="ECO:0000256" key="2">
    <source>
        <dbReference type="ARBA" id="ARBA00009457"/>
    </source>
</evidence>
<evidence type="ECO:0000256" key="6">
    <source>
        <dbReference type="ARBA" id="ARBA00022989"/>
    </source>
</evidence>
<dbReference type="GO" id="GO:0005524">
    <property type="term" value="F:ATP binding"/>
    <property type="evidence" value="ECO:0007669"/>
    <property type="project" value="InterPro"/>
</dbReference>
<comment type="caution">
    <text evidence="10">The sequence shown here is derived from an EMBL/GenBank/DDBJ whole genome shotgun (WGS) entry which is preliminary data.</text>
</comment>
<keyword evidence="5" id="KW-0460">Magnesium</keyword>
<keyword evidence="11" id="KW-1185">Reference proteome</keyword>
<dbReference type="GO" id="GO:0140326">
    <property type="term" value="F:ATPase-coupled intramembrane lipid transporter activity"/>
    <property type="evidence" value="ECO:0007669"/>
    <property type="project" value="TreeGrafter"/>
</dbReference>
<dbReference type="Pfam" id="PF16212">
    <property type="entry name" value="PhoLip_ATPase_C"/>
    <property type="match status" value="1"/>
</dbReference>
<dbReference type="GO" id="GO:0005886">
    <property type="term" value="C:plasma membrane"/>
    <property type="evidence" value="ECO:0007669"/>
    <property type="project" value="TreeGrafter"/>
</dbReference>
<evidence type="ECO:0000256" key="1">
    <source>
        <dbReference type="ARBA" id="ARBA00004141"/>
    </source>
</evidence>
<dbReference type="InterPro" id="IPR036412">
    <property type="entry name" value="HAD-like_sf"/>
</dbReference>
<accession>A0AA36I7R9</accession>